<evidence type="ECO:0008006" key="5">
    <source>
        <dbReference type="Google" id="ProtNLM"/>
    </source>
</evidence>
<feature type="signal peptide" evidence="2">
    <location>
        <begin position="1"/>
        <end position="28"/>
    </location>
</feature>
<proteinExistence type="predicted"/>
<dbReference type="SUPFAM" id="SSF50965">
    <property type="entry name" value="Galactose oxidase, central domain"/>
    <property type="match status" value="1"/>
</dbReference>
<dbReference type="InterPro" id="IPR015915">
    <property type="entry name" value="Kelch-typ_b-propeller"/>
</dbReference>
<dbReference type="Gene3D" id="2.120.10.80">
    <property type="entry name" value="Kelch-type beta propeller"/>
    <property type="match status" value="3"/>
</dbReference>
<dbReference type="OrthoDB" id="5508165at2"/>
<dbReference type="InterPro" id="IPR006652">
    <property type="entry name" value="Kelch_1"/>
</dbReference>
<name>A0A4Y6Q1P1_PERCE</name>
<dbReference type="SMART" id="SM00612">
    <property type="entry name" value="Kelch"/>
    <property type="match status" value="1"/>
</dbReference>
<feature type="chain" id="PRO_5030106864" description="Kelch-like protein" evidence="2">
    <location>
        <begin position="29"/>
        <end position="601"/>
    </location>
</feature>
<dbReference type="AlphaFoldDB" id="A0A4Y6Q1P1"/>
<feature type="region of interest" description="Disordered" evidence="1">
    <location>
        <begin position="30"/>
        <end position="56"/>
    </location>
</feature>
<dbReference type="InterPro" id="IPR011043">
    <property type="entry name" value="Gal_Oxase/kelch_b-propeller"/>
</dbReference>
<evidence type="ECO:0000313" key="4">
    <source>
        <dbReference type="Proteomes" id="UP000315995"/>
    </source>
</evidence>
<dbReference type="PANTHER" id="PTHR23244">
    <property type="entry name" value="KELCH REPEAT DOMAIN"/>
    <property type="match status" value="1"/>
</dbReference>
<dbReference type="EMBL" id="CP041186">
    <property type="protein sequence ID" value="QDG54508.1"/>
    <property type="molecule type" value="Genomic_DNA"/>
</dbReference>
<accession>A0A5B8YJA9</accession>
<evidence type="ECO:0000256" key="2">
    <source>
        <dbReference type="SAM" id="SignalP"/>
    </source>
</evidence>
<reference evidence="3 4" key="1">
    <citation type="submission" date="2019-06" db="EMBL/GenBank/DDBJ databases">
        <title>Persicimonas caeni gen. nov., sp. nov., a predatory bacterium isolated from solar saltern.</title>
        <authorList>
            <person name="Wang S."/>
        </authorList>
    </citation>
    <scope>NUCLEOTIDE SEQUENCE [LARGE SCALE GENOMIC DNA]</scope>
    <source>
        <strain evidence="3 4">YN101</strain>
    </source>
</reference>
<sequence>MSPFSSGVRSFQTLSICMAVLLTCFACSDSSSGSSDGGSSDHRNRDDGFPSDQKCVATQGVTDTGDAGLDASAEVPVRIQPFMWDGSDWATNHEFSSAKLYLNCGTTGEQIEEHELDSSSGSTWTVSSPVGSHFRVVVELYSSDSTLLARGATGFFDVAETDEQVDLGVQLGQPGAFAPVGSVVRRNGQAELTQSRMDYRAIREIDSDRWLGRVGHRAVPVNWGDKLLIVGGADLAADLSPATLPRLTVAHDDLMEFDPNTGYFTDLSFDEAAGRIRADGADRLRTGRAFHTATPLGPDRFLIVGGLTVESAEPYAVDSIELIDLGEPPGSRVRLLKDSSGAKASLLTARAFHTATYRSADNSVVIAGGISTDGDVLNSVEIVNLDDGTVSEGTPMNSARTDHQAVLMADGKTVWVLGGRDDSNVLASTEFLELSDGATAPSAGPVMQTPRFEFAALRVSPGESDSVLVVGGYTDVEGDVTDTFEFSNDRGAEFVSRDSWRLEAPRGGLVAVEVPQSHDVVVLGGRDAAGDRVGDGEILNFGSLNDPNPYVATTTSNSTVNQRSDFTASLLLNGKVVLVGGIGTWSGTTTALDNAEYFTPK</sequence>
<keyword evidence="2" id="KW-0732">Signal</keyword>
<dbReference type="Proteomes" id="UP000315995">
    <property type="component" value="Chromosome"/>
</dbReference>
<evidence type="ECO:0000256" key="1">
    <source>
        <dbReference type="SAM" id="MobiDB-lite"/>
    </source>
</evidence>
<gene>
    <name evidence="3" type="ORF">FIV42_28310</name>
</gene>
<accession>A0A4Y6Q1P1</accession>
<protein>
    <recommendedName>
        <fullName evidence="5">Kelch-like protein</fullName>
    </recommendedName>
</protein>
<evidence type="ECO:0000313" key="3">
    <source>
        <dbReference type="EMBL" id="QDG54508.1"/>
    </source>
</evidence>
<feature type="compositionally biased region" description="Basic and acidic residues" evidence="1">
    <location>
        <begin position="39"/>
        <end position="48"/>
    </location>
</feature>
<dbReference type="SUPFAM" id="SSF117281">
    <property type="entry name" value="Kelch motif"/>
    <property type="match status" value="1"/>
</dbReference>
<keyword evidence="4" id="KW-1185">Reference proteome</keyword>
<organism evidence="3 4">
    <name type="scientific">Persicimonas caeni</name>
    <dbReference type="NCBI Taxonomy" id="2292766"/>
    <lineage>
        <taxon>Bacteria</taxon>
        <taxon>Deltaproteobacteria</taxon>
        <taxon>Bradymonadales</taxon>
        <taxon>Bradymonadaceae</taxon>
        <taxon>Persicimonas</taxon>
    </lineage>
</organism>